<proteinExistence type="predicted"/>
<dbReference type="Proteomes" id="UP000215188">
    <property type="component" value="Unassembled WGS sequence"/>
</dbReference>
<comment type="caution">
    <text evidence="2">The sequence shown here is derived from an EMBL/GenBank/DDBJ whole genome shotgun (WGS) entry which is preliminary data.</text>
</comment>
<keyword evidence="1" id="KW-0812">Transmembrane</keyword>
<sequence>MKHQKLLLQIGAIFIASILAFWIGLVVFLPGMVKKSVHHYGQSIGHHISYESIDVSPWNLKVDIHGLKLSKESEDKNPLLHIQHLSVNAELIHLLIARVHLSEVTIDQAQIFLLRTSNKQGVAQWNFLELIKSIQALKKSDAKPSNLKIEIDQFQLKNSQISIKDSIKKTDYVFKDVEFQAKEFANYAPTGVQGVQSDYLLNLKNVDLAIPGSANRLKLSSLGVGGHLDMIAQEKIDLKINLSVEDSKLTSTLSYDLKKADLDGSVSFKDLPLAPFVALLPANEKLVTEKGSVSAELKLKTNPRGWAILGDLDFAELAIYEPKEKDPLLSWKKAYFSKFELDFLEKEQKRFSIQELVLTQPLARFSIGEDKFSNFRRLFMKNQAVTSPAPATKTPSTPAVLKVAGKPAFEVDIKAIKVNQGRMYFSDASIRPGFKTNINNLNGSLLGVSNVPGQYATIALDGAVDKSGSLRARGQAAFEDPRRNSDVSLSFKNLPLHSINPYAMTFAGYQIDDGRIDVDLRYTAKDGQLLGKNRFVIRKIKLGEEVPDFKGVRLPIGLAIAVLEDSDGMIDVNIPIKGNVDSPEFSVGHLFWQALRNVLSSIVTAPFRALASLFGEEGLDGIYTAPGESVITPPEQEKLEKVAKLLEKKANAVVEFYGTYDPQIDRQELARVNADRAILLAAGFKLKDTEPLPNPSLSDPRVQSGLKSAYGSQVGRIKLAQQLIRLPNTPERWETLRKELIQAQNINEARLIALANARANNARDAFLKSSPEMKDRVRVGKAQEVKAEDAGIPLGISLISK</sequence>
<dbReference type="PANTHER" id="PTHR30441:SF8">
    <property type="entry name" value="DUF748 DOMAIN-CONTAINING PROTEIN"/>
    <property type="match status" value="1"/>
</dbReference>
<dbReference type="GO" id="GO:0005886">
    <property type="term" value="C:plasma membrane"/>
    <property type="evidence" value="ECO:0007669"/>
    <property type="project" value="TreeGrafter"/>
</dbReference>
<reference evidence="2 3" key="1">
    <citation type="submission" date="2017-06" db="EMBL/GenBank/DDBJ databases">
        <title>Reclassification of a Polynucleobacter cosmopolitanus strain isolated from tropical Lake Victoria as Polynucleobacter victoriensis comb. nov.</title>
        <authorList>
            <person name="Hahn M.W."/>
        </authorList>
    </citation>
    <scope>NUCLEOTIDE SEQUENCE [LARGE SCALE GENOMIC DNA]</scope>
    <source>
        <strain evidence="2 3">MWH-MoIso2</strain>
    </source>
</reference>
<dbReference type="AlphaFoldDB" id="A0A229FS29"/>
<keyword evidence="1" id="KW-1133">Transmembrane helix</keyword>
<dbReference type="RefSeq" id="WP_089515723.1">
    <property type="nucleotide sequence ID" value="NZ_NJGG01000002.1"/>
</dbReference>
<evidence type="ECO:0000256" key="1">
    <source>
        <dbReference type="SAM" id="Phobius"/>
    </source>
</evidence>
<dbReference type="GO" id="GO:0090313">
    <property type="term" value="P:regulation of protein targeting to membrane"/>
    <property type="evidence" value="ECO:0007669"/>
    <property type="project" value="TreeGrafter"/>
</dbReference>
<protein>
    <submittedName>
        <fullName evidence="2">Uncharacterized protein</fullName>
    </submittedName>
</protein>
<evidence type="ECO:0000313" key="2">
    <source>
        <dbReference type="EMBL" id="OXL14836.1"/>
    </source>
</evidence>
<organism evidence="2 3">
    <name type="scientific">Polynucleobacter cosmopolitanus</name>
    <dbReference type="NCBI Taxonomy" id="351345"/>
    <lineage>
        <taxon>Bacteria</taxon>
        <taxon>Pseudomonadati</taxon>
        <taxon>Pseudomonadota</taxon>
        <taxon>Betaproteobacteria</taxon>
        <taxon>Burkholderiales</taxon>
        <taxon>Burkholderiaceae</taxon>
        <taxon>Polynucleobacter</taxon>
    </lineage>
</organism>
<dbReference type="PANTHER" id="PTHR30441">
    <property type="entry name" value="DUF748 DOMAIN-CONTAINING PROTEIN"/>
    <property type="match status" value="1"/>
</dbReference>
<dbReference type="EMBL" id="NJGG01000002">
    <property type="protein sequence ID" value="OXL14836.1"/>
    <property type="molecule type" value="Genomic_DNA"/>
</dbReference>
<feature type="transmembrane region" description="Helical" evidence="1">
    <location>
        <begin position="12"/>
        <end position="33"/>
    </location>
</feature>
<gene>
    <name evidence="2" type="ORF">AOC33_05805</name>
</gene>
<dbReference type="OrthoDB" id="9757969at2"/>
<accession>A0A229FS29</accession>
<keyword evidence="1" id="KW-0472">Membrane</keyword>
<name>A0A229FS29_9BURK</name>
<dbReference type="InterPro" id="IPR052894">
    <property type="entry name" value="AsmA-related"/>
</dbReference>
<keyword evidence="3" id="KW-1185">Reference proteome</keyword>
<dbReference type="Pfam" id="PF05359">
    <property type="entry name" value="DUF748"/>
    <property type="match status" value="2"/>
</dbReference>
<dbReference type="InterPro" id="IPR008023">
    <property type="entry name" value="DUF748"/>
</dbReference>
<evidence type="ECO:0000313" key="3">
    <source>
        <dbReference type="Proteomes" id="UP000215188"/>
    </source>
</evidence>